<evidence type="ECO:0000256" key="1">
    <source>
        <dbReference type="SAM" id="MobiDB-lite"/>
    </source>
</evidence>
<feature type="compositionally biased region" description="Basic and acidic residues" evidence="1">
    <location>
        <begin position="795"/>
        <end position="808"/>
    </location>
</feature>
<feature type="region of interest" description="Disordered" evidence="1">
    <location>
        <begin position="379"/>
        <end position="435"/>
    </location>
</feature>
<evidence type="ECO:0000313" key="3">
    <source>
        <dbReference type="Proteomes" id="UP001549920"/>
    </source>
</evidence>
<name>A0ABR3IC11_LOXSC</name>
<feature type="compositionally biased region" description="Basic and acidic residues" evidence="1">
    <location>
        <begin position="289"/>
        <end position="318"/>
    </location>
</feature>
<feature type="compositionally biased region" description="Basic and acidic residues" evidence="1">
    <location>
        <begin position="655"/>
        <end position="665"/>
    </location>
</feature>
<comment type="caution">
    <text evidence="2">The sequence shown here is derived from an EMBL/GenBank/DDBJ whole genome shotgun (WGS) entry which is preliminary data.</text>
</comment>
<dbReference type="Proteomes" id="UP001549920">
    <property type="component" value="Unassembled WGS sequence"/>
</dbReference>
<feature type="compositionally biased region" description="Basic and acidic residues" evidence="1">
    <location>
        <begin position="725"/>
        <end position="737"/>
    </location>
</feature>
<organism evidence="2 3">
    <name type="scientific">Loxostege sticticalis</name>
    <name type="common">Beet webworm moth</name>
    <dbReference type="NCBI Taxonomy" id="481309"/>
    <lineage>
        <taxon>Eukaryota</taxon>
        <taxon>Metazoa</taxon>
        <taxon>Ecdysozoa</taxon>
        <taxon>Arthropoda</taxon>
        <taxon>Hexapoda</taxon>
        <taxon>Insecta</taxon>
        <taxon>Pterygota</taxon>
        <taxon>Neoptera</taxon>
        <taxon>Endopterygota</taxon>
        <taxon>Lepidoptera</taxon>
        <taxon>Glossata</taxon>
        <taxon>Ditrysia</taxon>
        <taxon>Pyraloidea</taxon>
        <taxon>Crambidae</taxon>
        <taxon>Pyraustinae</taxon>
        <taxon>Loxostege</taxon>
    </lineage>
</organism>
<gene>
    <name evidence="2" type="ORF">ABMA27_013938</name>
</gene>
<feature type="region of interest" description="Disordered" evidence="1">
    <location>
        <begin position="85"/>
        <end position="151"/>
    </location>
</feature>
<keyword evidence="3" id="KW-1185">Reference proteome</keyword>
<feature type="compositionally biased region" description="Basic and acidic residues" evidence="1">
    <location>
        <begin position="620"/>
        <end position="629"/>
    </location>
</feature>
<feature type="compositionally biased region" description="Basic and acidic residues" evidence="1">
    <location>
        <begin position="844"/>
        <end position="856"/>
    </location>
</feature>
<reference evidence="2 3" key="1">
    <citation type="submission" date="2024-06" db="EMBL/GenBank/DDBJ databases">
        <title>A chromosome-level genome assembly of beet webworm, Loxostege sticticalis.</title>
        <authorList>
            <person name="Zhang Y."/>
        </authorList>
    </citation>
    <scope>NUCLEOTIDE SEQUENCE [LARGE SCALE GENOMIC DNA]</scope>
    <source>
        <strain evidence="2">AQ026</strain>
        <tissue evidence="2">Whole body</tissue>
    </source>
</reference>
<evidence type="ECO:0000313" key="2">
    <source>
        <dbReference type="EMBL" id="KAL0893809.1"/>
    </source>
</evidence>
<dbReference type="EMBL" id="JBEUOH010000005">
    <property type="protein sequence ID" value="KAL0893809.1"/>
    <property type="molecule type" value="Genomic_DNA"/>
</dbReference>
<sequence>MEVAGQWRREWAGTAEYGKVTEGGVTRRVARAMEVLHASGPGARVRVMRAAYHSTSAPGHPASSYMLHSSRRVISSGFNILESPTFPSQPLEISSMPLETSPEHETENYKVTEPDDMDISEPSKWRGTTGGSSIRMPSEESSSTDNASIIDLDSRYNRKGLHRKYSCDSENSDIHSLKRDSARNSPLLDAPVTLSTLKYKSLLNSSNDWNNRRKSYSFEDTSPLNEIMLQNNDTLAMESSTDSGISELGRVNIIATDEKPPPTNDFRKRRSAFVPIKDKFEKPITLFGERGDFPETKKNDEPRPRDFSKTADEIRDENTAATKSILKNKIPKPKPYLLGENMAFGNTQDTIRSPDSPVSIGVSLINKELQTNRIFSTKQTSYKSVNETRKEQSFTNSLRTTNKGPAQSPSSNIGKPNSYNERHSLHTDPNSSSEGIKEKLHVLQMSPVPKPKTRQLRESDLTYFGIAKHHDSPVNNKTTDEGKQSALPWTDISENTFESVRLVKKYSSSAQNSDAESDSHDYQNIPLKTNYAPVPTPRSRTKYIQPEEQGVLLKPIMEQVYDSNKTAQESRRSRSRKQDDLLVITSRSLSAPAKNHTRNNAVETRYRYDDTRINNVKKENTRQRNEVYTETRVGSTKKRNDTEDTIPLYANVDGRQNEFDRRPKTGELGSQISRTVSNKKKSTHKNIDTESDSLEKPQISNKANNRVRRTEKLSTPEKINTSITSDKDIHKTKKVLDAGHSNSGSLKDNQYKRRQKQSKDTHILMHTKDKGQVKEMKIPETAEKNDSMKQSNGHTVKDRNIKETEPRPNKNIGKNSLEYRTHSKQSNIAKEDTERVNNNSNGRRRTEYVIKYDDKIGTVSSISKVRPGHSTPRKKHSSKDRNKEYTKDSKSKNTEKSALRK</sequence>
<protein>
    <submittedName>
        <fullName evidence="2">Uncharacterized protein</fullName>
    </submittedName>
</protein>
<feature type="region of interest" description="Disordered" evidence="1">
    <location>
        <begin position="620"/>
        <end position="760"/>
    </location>
</feature>
<feature type="compositionally biased region" description="Basic and acidic residues" evidence="1">
    <location>
        <begin position="879"/>
        <end position="901"/>
    </location>
</feature>
<accession>A0ABR3IC11</accession>
<feature type="compositionally biased region" description="Basic and acidic residues" evidence="1">
    <location>
        <begin position="101"/>
        <end position="113"/>
    </location>
</feature>
<feature type="region of interest" description="Disordered" evidence="1">
    <location>
        <begin position="287"/>
        <end position="336"/>
    </location>
</feature>
<feature type="region of interest" description="Disordered" evidence="1">
    <location>
        <begin position="779"/>
        <end position="901"/>
    </location>
</feature>
<feature type="region of interest" description="Disordered" evidence="1">
    <location>
        <begin position="509"/>
        <end position="538"/>
    </location>
</feature>
<feature type="compositionally biased region" description="Polar residues" evidence="1">
    <location>
        <begin position="393"/>
        <end position="419"/>
    </location>
</feature>
<proteinExistence type="predicted"/>